<feature type="domain" description="Ketoreductase" evidence="2">
    <location>
        <begin position="5"/>
        <end position="189"/>
    </location>
</feature>
<dbReference type="EC" id="1.1.1.47" evidence="3"/>
<dbReference type="Pfam" id="PF13561">
    <property type="entry name" value="adh_short_C2"/>
    <property type="match status" value="1"/>
</dbReference>
<evidence type="ECO:0000313" key="4">
    <source>
        <dbReference type="Proteomes" id="UP000319557"/>
    </source>
</evidence>
<dbReference type="Proteomes" id="UP000319557">
    <property type="component" value="Chromosome"/>
</dbReference>
<dbReference type="InterPro" id="IPR057326">
    <property type="entry name" value="KR_dom"/>
</dbReference>
<reference evidence="3 4" key="1">
    <citation type="submission" date="2019-02" db="EMBL/GenBank/DDBJ databases">
        <title>Deep-cultivation of Planctomycetes and their phenomic and genomic characterization uncovers novel biology.</title>
        <authorList>
            <person name="Wiegand S."/>
            <person name="Jogler M."/>
            <person name="Boedeker C."/>
            <person name="Pinto D."/>
            <person name="Vollmers J."/>
            <person name="Rivas-Marin E."/>
            <person name="Kohn T."/>
            <person name="Peeters S.H."/>
            <person name="Heuer A."/>
            <person name="Rast P."/>
            <person name="Oberbeckmann S."/>
            <person name="Bunk B."/>
            <person name="Jeske O."/>
            <person name="Meyerdierks A."/>
            <person name="Storesund J.E."/>
            <person name="Kallscheuer N."/>
            <person name="Luecker S."/>
            <person name="Lage O.M."/>
            <person name="Pohl T."/>
            <person name="Merkel B.J."/>
            <person name="Hornburger P."/>
            <person name="Mueller R.-W."/>
            <person name="Bruemmer F."/>
            <person name="Labrenz M."/>
            <person name="Spormann A.M."/>
            <person name="Op den Camp H."/>
            <person name="Overmann J."/>
            <person name="Amann R."/>
            <person name="Jetten M.S.M."/>
            <person name="Mascher T."/>
            <person name="Medema M.H."/>
            <person name="Devos D.P."/>
            <person name="Kaster A.-K."/>
            <person name="Ovreas L."/>
            <person name="Rohde M."/>
            <person name="Galperin M.Y."/>
            <person name="Jogler C."/>
        </authorList>
    </citation>
    <scope>NUCLEOTIDE SEQUENCE [LARGE SCALE GENOMIC DNA]</scope>
    <source>
        <strain evidence="3 4">EC9</strain>
    </source>
</reference>
<gene>
    <name evidence="3" type="primary">gdhI</name>
    <name evidence="3" type="ORF">EC9_26770</name>
</gene>
<dbReference type="PRINTS" id="PR00080">
    <property type="entry name" value="SDRFAMILY"/>
</dbReference>
<dbReference type="PANTHER" id="PTHR42879">
    <property type="entry name" value="3-OXOACYL-(ACYL-CARRIER-PROTEIN) REDUCTASE"/>
    <property type="match status" value="1"/>
</dbReference>
<dbReference type="EMBL" id="CP036261">
    <property type="protein sequence ID" value="QDS88486.1"/>
    <property type="molecule type" value="Genomic_DNA"/>
</dbReference>
<dbReference type="RefSeq" id="WP_145345752.1">
    <property type="nucleotide sequence ID" value="NZ_CP036261.1"/>
</dbReference>
<dbReference type="FunFam" id="3.40.50.720:FF:000084">
    <property type="entry name" value="Short-chain dehydrogenase reductase"/>
    <property type="match status" value="1"/>
</dbReference>
<dbReference type="SMART" id="SM00822">
    <property type="entry name" value="PKS_KR"/>
    <property type="match status" value="1"/>
</dbReference>
<dbReference type="PANTHER" id="PTHR42879:SF2">
    <property type="entry name" value="3-OXOACYL-[ACYL-CARRIER-PROTEIN] REDUCTASE FABG"/>
    <property type="match status" value="1"/>
</dbReference>
<evidence type="ECO:0000313" key="3">
    <source>
        <dbReference type="EMBL" id="QDS88486.1"/>
    </source>
</evidence>
<sequence>MNSRPVVIVTGAAQGLGAATALEFANRGYECVLIDRNGTAMKAVAADIEKLGRRAIQCVGDLSDLAFAESAVTRCVQELGRIDVLVNNAAWRKIGTMRAMQADEWDQTLRVCLTVPAFLAKWCAAEMEPAKRGVILNISSIQAKLASGISPAYIAAKGGLDSLTYELATLYGPSGVRVLSLNLGAIDTEMSADYVSEDGENVSDAIRQFAEGMIPLRRFGRADEIARSIAMLASDDASYMTGACLEIDGGWTHQSSPYPLKNKQFPKEFPSS</sequence>
<accession>A0A517M0V4</accession>
<keyword evidence="4" id="KW-1185">Reference proteome</keyword>
<dbReference type="InterPro" id="IPR036291">
    <property type="entry name" value="NAD(P)-bd_dom_sf"/>
</dbReference>
<dbReference type="InterPro" id="IPR002347">
    <property type="entry name" value="SDR_fam"/>
</dbReference>
<protein>
    <submittedName>
        <fullName evidence="3">Glucose 1-dehydrogenase 1</fullName>
        <ecNumber evidence="3">1.1.1.47</ecNumber>
    </submittedName>
</protein>
<dbReference type="Gene3D" id="3.40.50.720">
    <property type="entry name" value="NAD(P)-binding Rossmann-like Domain"/>
    <property type="match status" value="1"/>
</dbReference>
<dbReference type="KEGG" id="ruv:EC9_26770"/>
<dbReference type="PRINTS" id="PR00081">
    <property type="entry name" value="GDHRDH"/>
</dbReference>
<name>A0A517M0V4_9BACT</name>
<dbReference type="AlphaFoldDB" id="A0A517M0V4"/>
<dbReference type="CDD" id="cd05233">
    <property type="entry name" value="SDR_c"/>
    <property type="match status" value="1"/>
</dbReference>
<evidence type="ECO:0000256" key="1">
    <source>
        <dbReference type="ARBA" id="ARBA00006484"/>
    </source>
</evidence>
<organism evidence="3 4">
    <name type="scientific">Rosistilla ulvae</name>
    <dbReference type="NCBI Taxonomy" id="1930277"/>
    <lineage>
        <taxon>Bacteria</taxon>
        <taxon>Pseudomonadati</taxon>
        <taxon>Planctomycetota</taxon>
        <taxon>Planctomycetia</taxon>
        <taxon>Pirellulales</taxon>
        <taxon>Pirellulaceae</taxon>
        <taxon>Rosistilla</taxon>
    </lineage>
</organism>
<dbReference type="OrthoDB" id="9803333at2"/>
<proteinExistence type="inferred from homology"/>
<evidence type="ECO:0000259" key="2">
    <source>
        <dbReference type="SMART" id="SM00822"/>
    </source>
</evidence>
<keyword evidence="3" id="KW-0560">Oxidoreductase</keyword>
<dbReference type="GO" id="GO:0047936">
    <property type="term" value="F:glucose 1-dehydrogenase [NAD(P)+] activity"/>
    <property type="evidence" value="ECO:0007669"/>
    <property type="project" value="UniProtKB-EC"/>
</dbReference>
<dbReference type="InterPro" id="IPR050259">
    <property type="entry name" value="SDR"/>
</dbReference>
<comment type="similarity">
    <text evidence="1">Belongs to the short-chain dehydrogenases/reductases (SDR) family.</text>
</comment>
<dbReference type="SUPFAM" id="SSF51735">
    <property type="entry name" value="NAD(P)-binding Rossmann-fold domains"/>
    <property type="match status" value="1"/>
</dbReference>